<evidence type="ECO:0000313" key="1">
    <source>
        <dbReference type="EMBL" id="CAH8361930.1"/>
    </source>
</evidence>
<sequence length="61" mass="6975">MYVPSRLISWVAKGVSSGLDGLYLTRFESQRKEYWKALYSCVEIGAPYLILFSENDEILPA</sequence>
<keyword evidence="2" id="KW-1185">Reference proteome</keyword>
<organism evidence="1 2">
    <name type="scientific">Eruca vesicaria subsp. sativa</name>
    <name type="common">Garden rocket</name>
    <name type="synonym">Eruca sativa</name>
    <dbReference type="NCBI Taxonomy" id="29727"/>
    <lineage>
        <taxon>Eukaryota</taxon>
        <taxon>Viridiplantae</taxon>
        <taxon>Streptophyta</taxon>
        <taxon>Embryophyta</taxon>
        <taxon>Tracheophyta</taxon>
        <taxon>Spermatophyta</taxon>
        <taxon>Magnoliopsida</taxon>
        <taxon>eudicotyledons</taxon>
        <taxon>Gunneridae</taxon>
        <taxon>Pentapetalae</taxon>
        <taxon>rosids</taxon>
        <taxon>malvids</taxon>
        <taxon>Brassicales</taxon>
        <taxon>Brassicaceae</taxon>
        <taxon>Brassiceae</taxon>
        <taxon>Eruca</taxon>
    </lineage>
</organism>
<proteinExistence type="predicted"/>
<protein>
    <submittedName>
        <fullName evidence="1">Uncharacterized protein</fullName>
    </submittedName>
</protein>
<dbReference type="InterPro" id="IPR008547">
    <property type="entry name" value="DUF829_TMEM53"/>
</dbReference>
<dbReference type="Pfam" id="PF05705">
    <property type="entry name" value="DUF829"/>
    <property type="match status" value="1"/>
</dbReference>
<dbReference type="Proteomes" id="UP001642260">
    <property type="component" value="Unassembled WGS sequence"/>
</dbReference>
<gene>
    <name evidence="1" type="ORF">ERUC_LOCUS27686</name>
</gene>
<reference evidence="1 2" key="1">
    <citation type="submission" date="2022-03" db="EMBL/GenBank/DDBJ databases">
        <authorList>
            <person name="Macdonald S."/>
            <person name="Ahmed S."/>
            <person name="Newling K."/>
        </authorList>
    </citation>
    <scope>NUCLEOTIDE SEQUENCE [LARGE SCALE GENOMIC DNA]</scope>
</reference>
<accession>A0ABC8KRQ4</accession>
<dbReference type="EMBL" id="CAKOAT010319598">
    <property type="protein sequence ID" value="CAH8361930.1"/>
    <property type="molecule type" value="Genomic_DNA"/>
</dbReference>
<evidence type="ECO:0000313" key="2">
    <source>
        <dbReference type="Proteomes" id="UP001642260"/>
    </source>
</evidence>
<name>A0ABC8KRQ4_ERUVS</name>
<comment type="caution">
    <text evidence="1">The sequence shown here is derived from an EMBL/GenBank/DDBJ whole genome shotgun (WGS) entry which is preliminary data.</text>
</comment>
<dbReference type="AlphaFoldDB" id="A0ABC8KRQ4"/>